<proteinExistence type="inferred from homology"/>
<evidence type="ECO:0008006" key="4">
    <source>
        <dbReference type="Google" id="ProtNLM"/>
    </source>
</evidence>
<dbReference type="Pfam" id="PF00106">
    <property type="entry name" value="adh_short"/>
    <property type="match status" value="1"/>
</dbReference>
<dbReference type="Gene3D" id="3.40.50.720">
    <property type="entry name" value="NAD(P)-binding Rossmann-like Domain"/>
    <property type="match status" value="1"/>
</dbReference>
<dbReference type="PANTHER" id="PTHR24320:SF148">
    <property type="entry name" value="NAD(P)-BINDING ROSSMANN-FOLD SUPERFAMILY PROTEIN"/>
    <property type="match status" value="1"/>
</dbReference>
<reference evidence="3" key="1">
    <citation type="submission" date="2021-01" db="EMBL/GenBank/DDBJ databases">
        <authorList>
            <person name="Corre E."/>
            <person name="Pelletier E."/>
            <person name="Niang G."/>
            <person name="Scheremetjew M."/>
            <person name="Finn R."/>
            <person name="Kale V."/>
            <person name="Holt S."/>
            <person name="Cochrane G."/>
            <person name="Meng A."/>
            <person name="Brown T."/>
            <person name="Cohen L."/>
        </authorList>
    </citation>
    <scope>NUCLEOTIDE SEQUENCE</scope>
    <source>
        <strain evidence="3">CCMP1243</strain>
    </source>
</reference>
<evidence type="ECO:0000256" key="2">
    <source>
        <dbReference type="ARBA" id="ARBA00023002"/>
    </source>
</evidence>
<dbReference type="PRINTS" id="PR00081">
    <property type="entry name" value="GDHRDH"/>
</dbReference>
<evidence type="ECO:0000313" key="3">
    <source>
        <dbReference type="EMBL" id="CAD9692722.1"/>
    </source>
</evidence>
<gene>
    <name evidence="3" type="ORF">RMAR1173_LOCUS12220</name>
</gene>
<dbReference type="GO" id="GO:0016491">
    <property type="term" value="F:oxidoreductase activity"/>
    <property type="evidence" value="ECO:0007669"/>
    <property type="project" value="UniProtKB-KW"/>
</dbReference>
<dbReference type="InterPro" id="IPR036291">
    <property type="entry name" value="NAD(P)-bd_dom_sf"/>
</dbReference>
<comment type="similarity">
    <text evidence="1">Belongs to the short-chain dehydrogenases/reductases (SDR) family.</text>
</comment>
<name>A0A7S2WJM9_9STRA</name>
<dbReference type="EMBL" id="HBHJ01018496">
    <property type="protein sequence ID" value="CAD9692722.1"/>
    <property type="molecule type" value="Transcribed_RNA"/>
</dbReference>
<organism evidence="3">
    <name type="scientific">Rhizochromulina marina</name>
    <dbReference type="NCBI Taxonomy" id="1034831"/>
    <lineage>
        <taxon>Eukaryota</taxon>
        <taxon>Sar</taxon>
        <taxon>Stramenopiles</taxon>
        <taxon>Ochrophyta</taxon>
        <taxon>Dictyochophyceae</taxon>
        <taxon>Rhizochromulinales</taxon>
        <taxon>Rhizochromulina</taxon>
    </lineage>
</organism>
<keyword evidence="2" id="KW-0560">Oxidoreductase</keyword>
<accession>A0A7S2WJM9</accession>
<dbReference type="InterPro" id="IPR002347">
    <property type="entry name" value="SDR_fam"/>
</dbReference>
<dbReference type="SUPFAM" id="SSF51735">
    <property type="entry name" value="NAD(P)-binding Rossmann-fold domains"/>
    <property type="match status" value="1"/>
</dbReference>
<sequence length="375" mass="41013">MSAHSARTVVLTGATGRLGRHIAENLAKQGNSLALVVRDRYRGEEIARELGRTCPDARVQVHFADLASCSSVKDLSRALLHTYSQVDVLVNCAAVTSPPPHRQLSKDQLDVTFHTNAVAPFQLMVLLAPLLMRAGKHAKVVNVASSTGLPIVMRTTLSDRPVPHQGHLDHWDQAVRMGLAQPPSPLLDPADVAVPFHDYANPVASAGVYCMYPLVTGRLDLDHWLPKQLRYPYQSPGPLGSEEELQQPRPYDGGEAYVQSKIALRHLSWAAGSYYEAMNSSIQVHCCHPGKVETPALQNFGLAGGLSTASKAASVPTFLASDRRLHTTDGQRSFYWNELLRGQRCEYMNDLQACLRTWLACEAFTGCSLKVSSGI</sequence>
<protein>
    <recommendedName>
        <fullName evidence="4">Protochlorophyllide reductase</fullName>
    </recommendedName>
</protein>
<evidence type="ECO:0000256" key="1">
    <source>
        <dbReference type="ARBA" id="ARBA00006484"/>
    </source>
</evidence>
<dbReference type="PANTHER" id="PTHR24320">
    <property type="entry name" value="RETINOL DEHYDROGENASE"/>
    <property type="match status" value="1"/>
</dbReference>
<dbReference type="AlphaFoldDB" id="A0A7S2WJM9"/>